<keyword evidence="4" id="KW-1185">Reference proteome</keyword>
<name>A0ABS3KQK1_9PROT</name>
<keyword evidence="2" id="KW-0119">Carbohydrate metabolism</keyword>
<evidence type="ECO:0000256" key="1">
    <source>
        <dbReference type="ARBA" id="ARBA00005564"/>
    </source>
</evidence>
<keyword evidence="2" id="KW-0313">Glucose metabolism</keyword>
<dbReference type="InterPro" id="IPR011048">
    <property type="entry name" value="Haem_d1_sf"/>
</dbReference>
<dbReference type="EMBL" id="JACTNG010000005">
    <property type="protein sequence ID" value="MBO1079707.1"/>
    <property type="molecule type" value="Genomic_DNA"/>
</dbReference>
<dbReference type="InterPro" id="IPR050282">
    <property type="entry name" value="Cycloisomerase_2"/>
</dbReference>
<gene>
    <name evidence="3" type="ORF">IAI61_11770</name>
</gene>
<evidence type="ECO:0000313" key="3">
    <source>
        <dbReference type="EMBL" id="MBO1079707.1"/>
    </source>
</evidence>
<dbReference type="InterPro" id="IPR019405">
    <property type="entry name" value="Lactonase_7-beta_prop"/>
</dbReference>
<accession>A0ABS3KQK1</accession>
<comment type="caution">
    <text evidence="3">The sequence shown here is derived from an EMBL/GenBank/DDBJ whole genome shotgun (WGS) entry which is preliminary data.</text>
</comment>
<comment type="similarity">
    <text evidence="1">Belongs to the cycloisomerase 2 family.</text>
</comment>
<proteinExistence type="inferred from homology"/>
<dbReference type="Pfam" id="PF10282">
    <property type="entry name" value="Lactonase"/>
    <property type="match status" value="1"/>
</dbReference>
<reference evidence="3 4" key="1">
    <citation type="submission" date="2020-09" db="EMBL/GenBank/DDBJ databases">
        <title>Roseomonas.</title>
        <authorList>
            <person name="Zhu W."/>
        </authorList>
    </citation>
    <scope>NUCLEOTIDE SEQUENCE [LARGE SCALE GENOMIC DNA]</scope>
    <source>
        <strain evidence="3 4">573</strain>
    </source>
</reference>
<protein>
    <submittedName>
        <fullName evidence="3">Beta-propeller fold lactonase family protein</fullName>
    </submittedName>
</protein>
<dbReference type="InterPro" id="IPR015943">
    <property type="entry name" value="WD40/YVTN_repeat-like_dom_sf"/>
</dbReference>
<dbReference type="PANTHER" id="PTHR30344:SF1">
    <property type="entry name" value="6-PHOSPHOGLUCONOLACTONASE"/>
    <property type="match status" value="1"/>
</dbReference>
<sequence>MSDQGDVPALLYVAIGPRLVPHVADAAAMVLEALPGVSLPAAVQYAWFHPRLPLLYAAYSNRAVPGGDDTHGVAAFRIDPRDGTLAPFGPPVPLGNRPIHVTLDPQGHWLLLTCNSPAQVVVHRLQPDGAIGPAVVQGADLRLGSYPHQARVLPGGGQVVVSCRGSDATADRPADPGALVLLDLADGRLTWRQAVTEGDGLLFGPRHVDLHPTRPWMYVSLERGNRLLAYGPGAPAAFAAADTVPDGAGRLAPEQYAGAVHLHPGGRHVYVANRSDGTVPFQGTMVHGEGQNSIACFAIDPDTGVPGLREVVDTRGIHCRSFAIHPGGGMLVAGSVAPLAVRRDNAVQAVAAGLSVFAVSGEGCLSFQRKYDTAPEAGAVFWCGFRPTE</sequence>
<dbReference type="PANTHER" id="PTHR30344">
    <property type="entry name" value="6-PHOSPHOGLUCONOLACTONASE-RELATED"/>
    <property type="match status" value="1"/>
</dbReference>
<evidence type="ECO:0000313" key="4">
    <source>
        <dbReference type="Proteomes" id="UP001518989"/>
    </source>
</evidence>
<dbReference type="Gene3D" id="2.130.10.10">
    <property type="entry name" value="YVTN repeat-like/Quinoprotein amine dehydrogenase"/>
    <property type="match status" value="1"/>
</dbReference>
<organism evidence="3 4">
    <name type="scientific">Roseomonas haemaphysalidis</name>
    <dbReference type="NCBI Taxonomy" id="2768162"/>
    <lineage>
        <taxon>Bacteria</taxon>
        <taxon>Pseudomonadati</taxon>
        <taxon>Pseudomonadota</taxon>
        <taxon>Alphaproteobacteria</taxon>
        <taxon>Acetobacterales</taxon>
        <taxon>Roseomonadaceae</taxon>
        <taxon>Roseomonas</taxon>
    </lineage>
</organism>
<dbReference type="SUPFAM" id="SSF51004">
    <property type="entry name" value="C-terminal (heme d1) domain of cytochrome cd1-nitrite reductase"/>
    <property type="match status" value="1"/>
</dbReference>
<evidence type="ECO:0000256" key="2">
    <source>
        <dbReference type="ARBA" id="ARBA00022526"/>
    </source>
</evidence>
<dbReference type="RefSeq" id="WP_207417387.1">
    <property type="nucleotide sequence ID" value="NZ_CP061177.1"/>
</dbReference>
<dbReference type="Proteomes" id="UP001518989">
    <property type="component" value="Unassembled WGS sequence"/>
</dbReference>